<sequence length="87" mass="9898">MKVCPAVETDSLLISMVMSTYLGETLTFTFEKDVILSDNNSIENISTRTETRFGLSSEKSPLEISERILSMNWENEMYPIACRVLNI</sequence>
<reference evidence="1" key="1">
    <citation type="submission" date="2020-07" db="EMBL/GenBank/DDBJ databases">
        <title>Multicomponent nature underlies the extraordinary mechanical properties of spider dragline silk.</title>
        <authorList>
            <person name="Kono N."/>
            <person name="Nakamura H."/>
            <person name="Mori M."/>
            <person name="Yoshida Y."/>
            <person name="Ohtoshi R."/>
            <person name="Malay A.D."/>
            <person name="Moran D.A.P."/>
            <person name="Tomita M."/>
            <person name="Numata K."/>
            <person name="Arakawa K."/>
        </authorList>
    </citation>
    <scope>NUCLEOTIDE SEQUENCE</scope>
</reference>
<accession>A0A8X6ISZ8</accession>
<proteinExistence type="predicted"/>
<evidence type="ECO:0000313" key="2">
    <source>
        <dbReference type="Proteomes" id="UP000887116"/>
    </source>
</evidence>
<comment type="caution">
    <text evidence="1">The sequence shown here is derived from an EMBL/GenBank/DDBJ whole genome shotgun (WGS) entry which is preliminary data.</text>
</comment>
<dbReference type="EMBL" id="BMAO01005293">
    <property type="protein sequence ID" value="GFR00428.1"/>
    <property type="molecule type" value="Genomic_DNA"/>
</dbReference>
<name>A0A8X6ISZ8_TRICU</name>
<gene>
    <name evidence="1" type="ORF">TNCT_703851</name>
</gene>
<dbReference type="Proteomes" id="UP000887116">
    <property type="component" value="Unassembled WGS sequence"/>
</dbReference>
<protein>
    <submittedName>
        <fullName evidence="1">Uncharacterized protein</fullName>
    </submittedName>
</protein>
<evidence type="ECO:0000313" key="1">
    <source>
        <dbReference type="EMBL" id="GFR00428.1"/>
    </source>
</evidence>
<keyword evidence="2" id="KW-1185">Reference proteome</keyword>
<organism evidence="1 2">
    <name type="scientific">Trichonephila clavata</name>
    <name type="common">Joro spider</name>
    <name type="synonym">Nephila clavata</name>
    <dbReference type="NCBI Taxonomy" id="2740835"/>
    <lineage>
        <taxon>Eukaryota</taxon>
        <taxon>Metazoa</taxon>
        <taxon>Ecdysozoa</taxon>
        <taxon>Arthropoda</taxon>
        <taxon>Chelicerata</taxon>
        <taxon>Arachnida</taxon>
        <taxon>Araneae</taxon>
        <taxon>Araneomorphae</taxon>
        <taxon>Entelegynae</taxon>
        <taxon>Araneoidea</taxon>
        <taxon>Nephilidae</taxon>
        <taxon>Trichonephila</taxon>
    </lineage>
</organism>
<dbReference type="AlphaFoldDB" id="A0A8X6ISZ8"/>